<dbReference type="EMBL" id="QJKJ01013542">
    <property type="protein sequence ID" value="RDX66214.1"/>
    <property type="molecule type" value="Genomic_DNA"/>
</dbReference>
<sequence>MLNIVYKRITIRGFLVSDYVNVFAQFLAKTLDYLRAGKLKVIEDISLGVESIPSAFVELFNGANIGKKIVYIGSGLPRHKFAMTLDPCGIACLLSQDLNVAHPLIWHYAKRPSLDN</sequence>
<dbReference type="InterPro" id="IPR045010">
    <property type="entry name" value="MDR_fam"/>
</dbReference>
<dbReference type="PANTHER" id="PTHR43205:SF12">
    <property type="entry name" value="OS06G0602900 PROTEIN"/>
    <property type="match status" value="1"/>
</dbReference>
<keyword evidence="2" id="KW-1185">Reference proteome</keyword>
<proteinExistence type="predicted"/>
<accession>A0A371EJN9</accession>
<dbReference type="SUPFAM" id="SSF50129">
    <property type="entry name" value="GroES-like"/>
    <property type="match status" value="1"/>
</dbReference>
<protein>
    <submittedName>
        <fullName evidence="1">NADPH-dependent oxidoreductase 2-alkenal reductase</fullName>
    </submittedName>
</protein>
<comment type="caution">
    <text evidence="1">The sequence shown here is derived from an EMBL/GenBank/DDBJ whole genome shotgun (WGS) entry which is preliminary data.</text>
</comment>
<dbReference type="Proteomes" id="UP000257109">
    <property type="component" value="Unassembled WGS sequence"/>
</dbReference>
<dbReference type="GO" id="GO:0016628">
    <property type="term" value="F:oxidoreductase activity, acting on the CH-CH group of donors, NAD or NADP as acceptor"/>
    <property type="evidence" value="ECO:0007669"/>
    <property type="project" value="InterPro"/>
</dbReference>
<dbReference type="InterPro" id="IPR011032">
    <property type="entry name" value="GroES-like_sf"/>
</dbReference>
<dbReference type="AlphaFoldDB" id="A0A371EJN9"/>
<dbReference type="Gene3D" id="3.90.180.10">
    <property type="entry name" value="Medium-chain alcohol dehydrogenases, catalytic domain"/>
    <property type="match status" value="1"/>
</dbReference>
<reference evidence="1" key="1">
    <citation type="submission" date="2018-05" db="EMBL/GenBank/DDBJ databases">
        <title>Draft genome of Mucuna pruriens seed.</title>
        <authorList>
            <person name="Nnadi N.E."/>
            <person name="Vos R."/>
            <person name="Hasami M.H."/>
            <person name="Devisetty U.K."/>
            <person name="Aguiy J.C."/>
        </authorList>
    </citation>
    <scope>NUCLEOTIDE SEQUENCE [LARGE SCALE GENOMIC DNA]</scope>
    <source>
        <strain evidence="1">JCA_2017</strain>
    </source>
</reference>
<dbReference type="STRING" id="157652.A0A371EJN9"/>
<dbReference type="OrthoDB" id="809632at2759"/>
<organism evidence="1 2">
    <name type="scientific">Mucuna pruriens</name>
    <name type="common">Velvet bean</name>
    <name type="synonym">Dolichos pruriens</name>
    <dbReference type="NCBI Taxonomy" id="157652"/>
    <lineage>
        <taxon>Eukaryota</taxon>
        <taxon>Viridiplantae</taxon>
        <taxon>Streptophyta</taxon>
        <taxon>Embryophyta</taxon>
        <taxon>Tracheophyta</taxon>
        <taxon>Spermatophyta</taxon>
        <taxon>Magnoliopsida</taxon>
        <taxon>eudicotyledons</taxon>
        <taxon>Gunneridae</taxon>
        <taxon>Pentapetalae</taxon>
        <taxon>rosids</taxon>
        <taxon>fabids</taxon>
        <taxon>Fabales</taxon>
        <taxon>Fabaceae</taxon>
        <taxon>Papilionoideae</taxon>
        <taxon>50 kb inversion clade</taxon>
        <taxon>NPAAA clade</taxon>
        <taxon>indigoferoid/millettioid clade</taxon>
        <taxon>Phaseoleae</taxon>
        <taxon>Mucuna</taxon>
    </lineage>
</organism>
<evidence type="ECO:0000313" key="2">
    <source>
        <dbReference type="Proteomes" id="UP000257109"/>
    </source>
</evidence>
<dbReference type="PANTHER" id="PTHR43205">
    <property type="entry name" value="PROSTAGLANDIN REDUCTASE"/>
    <property type="match status" value="1"/>
</dbReference>
<feature type="non-terminal residue" evidence="1">
    <location>
        <position position="1"/>
    </location>
</feature>
<dbReference type="Gene3D" id="3.40.50.720">
    <property type="entry name" value="NAD(P)-binding Rossmann-like Domain"/>
    <property type="match status" value="1"/>
</dbReference>
<evidence type="ECO:0000313" key="1">
    <source>
        <dbReference type="EMBL" id="RDX66214.1"/>
    </source>
</evidence>
<gene>
    <name evidence="1" type="primary">AER</name>
    <name evidence="1" type="ORF">CR513_55039</name>
</gene>
<name>A0A371EJN9_MUCPR</name>